<proteinExistence type="inferred from homology"/>
<evidence type="ECO:0000256" key="3">
    <source>
        <dbReference type="ARBA" id="ARBA00022898"/>
    </source>
</evidence>
<dbReference type="SUPFAM" id="SSF51419">
    <property type="entry name" value="PLP-binding barrel"/>
    <property type="match status" value="1"/>
</dbReference>
<dbReference type="InterPro" id="IPR000183">
    <property type="entry name" value="Orn/DAP/Arg_de-COase"/>
</dbReference>
<feature type="domain" description="Orn/DAP/Arg decarboxylase 2 N-terminal" evidence="5">
    <location>
        <begin position="68"/>
        <end position="302"/>
    </location>
</feature>
<dbReference type="GO" id="GO:0004586">
    <property type="term" value="F:ornithine decarboxylase activity"/>
    <property type="evidence" value="ECO:0007669"/>
    <property type="project" value="TreeGrafter"/>
</dbReference>
<comment type="similarity">
    <text evidence="2">Belongs to the Orn/Lys/Arg decarboxylase class-II family.</text>
</comment>
<evidence type="ECO:0000256" key="2">
    <source>
        <dbReference type="ARBA" id="ARBA00008872"/>
    </source>
</evidence>
<dbReference type="InterPro" id="IPR029066">
    <property type="entry name" value="PLP-binding_barrel"/>
</dbReference>
<gene>
    <name evidence="6" type="ORF">EV187_2549</name>
</gene>
<dbReference type="GO" id="GO:0033387">
    <property type="term" value="P:putrescine biosynthetic process from arginine, via ornithine"/>
    <property type="evidence" value="ECO:0007669"/>
    <property type="project" value="TreeGrafter"/>
</dbReference>
<keyword evidence="4" id="KW-0456">Lyase</keyword>
<dbReference type="PANTHER" id="PTHR11482">
    <property type="entry name" value="ARGININE/DIAMINOPIMELATE/ORNITHINE DECARBOXYLASE"/>
    <property type="match status" value="1"/>
</dbReference>
<comment type="cofactor">
    <cofactor evidence="1">
        <name>pyridoxal 5'-phosphate</name>
        <dbReference type="ChEBI" id="CHEBI:597326"/>
    </cofactor>
</comment>
<dbReference type="PANTHER" id="PTHR11482:SF6">
    <property type="entry name" value="ORNITHINE DECARBOXYLASE 1-RELATED"/>
    <property type="match status" value="1"/>
</dbReference>
<comment type="caution">
    <text evidence="6">The sequence shown here is derived from an EMBL/GenBank/DDBJ whole genome shotgun (WGS) entry which is preliminary data.</text>
</comment>
<dbReference type="InterPro" id="IPR009006">
    <property type="entry name" value="Ala_racemase/Decarboxylase_C"/>
</dbReference>
<evidence type="ECO:0000313" key="6">
    <source>
        <dbReference type="EMBL" id="RZS64169.1"/>
    </source>
</evidence>
<dbReference type="RefSeq" id="WP_130353442.1">
    <property type="nucleotide sequence ID" value="NZ_SGWY01000003.1"/>
</dbReference>
<dbReference type="FunFam" id="3.20.20.10:FF:000008">
    <property type="entry name" value="Ornithine decarboxylase"/>
    <property type="match status" value="1"/>
</dbReference>
<evidence type="ECO:0000256" key="1">
    <source>
        <dbReference type="ARBA" id="ARBA00001933"/>
    </source>
</evidence>
<sequence length="433" mass="46564">MTTALAERSRRIATRVARTTSALHDGPAPELPPHRELARRELAAYASRIHLTDLVREHGSPLFVVDVDRVTTQLLALRRELPEAQIHFATTSLPHPAVIRAVDAFGASFGVASRGEIDLLEREGVAIGRCLHANPVKSVADITGAYLRGIRTFVVDRPDEVAKFRGLASDYSVLIRLSFPNPRATADPSSSFGIAPEEAGGLVEHCLRAGLRVSGFTFHVGSQTVSAAPWVHAIRRTLALMRRLEHAHGIRFDTLDLGGGFPVEYDEPVPSLGELARGIRAALSAAPRRYRIIIEPGRFVAARAMTLVTRVVGTADRLDGRWAYLDEGVDGAYANIPAEDVHALVFAGSELDVQPPADETGERATRRLRDHRREPVTLAGPTADGVDVVARRLPLPPLAVGDLLLSPMMGACTATTAAGFNGIAPTPIVVVPS</sequence>
<dbReference type="GO" id="GO:0005737">
    <property type="term" value="C:cytoplasm"/>
    <property type="evidence" value="ECO:0007669"/>
    <property type="project" value="TreeGrafter"/>
</dbReference>
<dbReference type="PRINTS" id="PR01182">
    <property type="entry name" value="ORNDCRBXLASE"/>
</dbReference>
<dbReference type="Gene3D" id="2.40.37.10">
    <property type="entry name" value="Lyase, Ornithine Decarboxylase, Chain A, domain 1"/>
    <property type="match status" value="1"/>
</dbReference>
<dbReference type="OrthoDB" id="9802241at2"/>
<evidence type="ECO:0000256" key="4">
    <source>
        <dbReference type="ARBA" id="ARBA00023239"/>
    </source>
</evidence>
<dbReference type="InterPro" id="IPR022644">
    <property type="entry name" value="De-COase2_N"/>
</dbReference>
<dbReference type="InterPro" id="IPR002433">
    <property type="entry name" value="Orn_de-COase"/>
</dbReference>
<dbReference type="AlphaFoldDB" id="A0A4Q7MCX6"/>
<dbReference type="Proteomes" id="UP000293289">
    <property type="component" value="Unassembled WGS sequence"/>
</dbReference>
<name>A0A4Q7MCX6_9MICO</name>
<dbReference type="EMBL" id="SGWY01000003">
    <property type="protein sequence ID" value="RZS64169.1"/>
    <property type="molecule type" value="Genomic_DNA"/>
</dbReference>
<accession>A0A4Q7MCX6</accession>
<keyword evidence="3" id="KW-0663">Pyridoxal phosphate</keyword>
<dbReference type="Gene3D" id="3.20.20.10">
    <property type="entry name" value="Alanine racemase"/>
    <property type="match status" value="1"/>
</dbReference>
<dbReference type="Pfam" id="PF02784">
    <property type="entry name" value="Orn_Arg_deC_N"/>
    <property type="match status" value="1"/>
</dbReference>
<reference evidence="6 7" key="1">
    <citation type="submission" date="2019-02" db="EMBL/GenBank/DDBJ databases">
        <title>Genomic Encyclopedia of Type Strains, Phase IV (KMG-IV): sequencing the most valuable type-strain genomes for metagenomic binning, comparative biology and taxonomic classification.</title>
        <authorList>
            <person name="Goeker M."/>
        </authorList>
    </citation>
    <scope>NUCLEOTIDE SEQUENCE [LARGE SCALE GENOMIC DNA]</scope>
    <source>
        <strain evidence="6 7">DSM 43045</strain>
    </source>
</reference>
<protein>
    <submittedName>
        <fullName evidence="6">Ornithine decarboxylase</fullName>
    </submittedName>
</protein>
<evidence type="ECO:0000313" key="7">
    <source>
        <dbReference type="Proteomes" id="UP000293289"/>
    </source>
</evidence>
<evidence type="ECO:0000259" key="5">
    <source>
        <dbReference type="Pfam" id="PF02784"/>
    </source>
</evidence>
<keyword evidence="7" id="KW-1185">Reference proteome</keyword>
<organism evidence="6 7">
    <name type="scientific">Agromyces ramosus</name>
    <dbReference type="NCBI Taxonomy" id="33879"/>
    <lineage>
        <taxon>Bacteria</taxon>
        <taxon>Bacillati</taxon>
        <taxon>Actinomycetota</taxon>
        <taxon>Actinomycetes</taxon>
        <taxon>Micrococcales</taxon>
        <taxon>Microbacteriaceae</taxon>
        <taxon>Agromyces</taxon>
    </lineage>
</organism>
<dbReference type="SUPFAM" id="SSF50621">
    <property type="entry name" value="Alanine racemase C-terminal domain-like"/>
    <property type="match status" value="1"/>
</dbReference>
<dbReference type="PRINTS" id="PR01179">
    <property type="entry name" value="ODADCRBXLASE"/>
</dbReference>